<dbReference type="Proteomes" id="UP001367030">
    <property type="component" value="Unassembled WGS sequence"/>
</dbReference>
<dbReference type="EMBL" id="JBBKZS010000006">
    <property type="protein sequence ID" value="MEJ8856128.1"/>
    <property type="molecule type" value="Genomic_DNA"/>
</dbReference>
<feature type="domain" description="HpcH/HpaI aldolase/citrate lyase" evidence="4">
    <location>
        <begin position="9"/>
        <end position="220"/>
    </location>
</feature>
<keyword evidence="2" id="KW-0479">Metal-binding</keyword>
<reference evidence="5 6" key="1">
    <citation type="submission" date="2024-03" db="EMBL/GenBank/DDBJ databases">
        <title>Novel species of the genus Variovorax.</title>
        <authorList>
            <person name="Liu Q."/>
            <person name="Xin Y.-H."/>
        </authorList>
    </citation>
    <scope>NUCLEOTIDE SEQUENCE [LARGE SCALE GENOMIC DNA]</scope>
    <source>
        <strain evidence="5 6">KACC 18901</strain>
    </source>
</reference>
<dbReference type="PANTHER" id="PTHR32308:SF10">
    <property type="entry name" value="CITRATE LYASE SUBUNIT BETA"/>
    <property type="match status" value="1"/>
</dbReference>
<sequence>MTQRCAQARSLLFVPGNRPERFQKAARSGADAVILDLEDSVPAAEKATAREAIAREWVALQACDVPLVVRINASDTAAGEDDLVWLKGLNPRPAAIMVPKAELLQALAAVHERLDGIATLPIIESAAGYAALPSLAAAPGVLRLAVGHIDFMADMGIQCGDEQESELAPLRFAVAIATRLNRLAPAVDGVTVQIDDEARLRIDAQRALRFGYGGKLCIHPRQVALIHQALAPTEPELDWARRVIAADAAAEGAAVQLDGCMVDLPVVLQARRTMARAAGASTVQP</sequence>
<dbReference type="InterPro" id="IPR011206">
    <property type="entry name" value="Citrate_lyase_beta/mcl1/mcl2"/>
</dbReference>
<keyword evidence="6" id="KW-1185">Reference proteome</keyword>
<dbReference type="SUPFAM" id="SSF51621">
    <property type="entry name" value="Phosphoenolpyruvate/pyruvate domain"/>
    <property type="match status" value="1"/>
</dbReference>
<keyword evidence="3" id="KW-0460">Magnesium</keyword>
<name>A0ABU8X8K5_9BURK</name>
<gene>
    <name evidence="5" type="ORF">WKW79_16225</name>
</gene>
<dbReference type="InterPro" id="IPR015813">
    <property type="entry name" value="Pyrv/PenolPyrv_kinase-like_dom"/>
</dbReference>
<proteinExistence type="predicted"/>
<evidence type="ECO:0000313" key="5">
    <source>
        <dbReference type="EMBL" id="MEJ8856128.1"/>
    </source>
</evidence>
<evidence type="ECO:0000259" key="4">
    <source>
        <dbReference type="Pfam" id="PF03328"/>
    </source>
</evidence>
<accession>A0ABU8X8K5</accession>
<dbReference type="Pfam" id="PF03328">
    <property type="entry name" value="HpcH_HpaI"/>
    <property type="match status" value="1"/>
</dbReference>
<organism evidence="5 6">
    <name type="scientific">Variovorax robiniae</name>
    <dbReference type="NCBI Taxonomy" id="1836199"/>
    <lineage>
        <taxon>Bacteria</taxon>
        <taxon>Pseudomonadati</taxon>
        <taxon>Pseudomonadota</taxon>
        <taxon>Betaproteobacteria</taxon>
        <taxon>Burkholderiales</taxon>
        <taxon>Comamonadaceae</taxon>
        <taxon>Variovorax</taxon>
    </lineage>
</organism>
<evidence type="ECO:0000256" key="2">
    <source>
        <dbReference type="ARBA" id="ARBA00022723"/>
    </source>
</evidence>
<evidence type="ECO:0000313" key="6">
    <source>
        <dbReference type="Proteomes" id="UP001367030"/>
    </source>
</evidence>
<dbReference type="GO" id="GO:0016829">
    <property type="term" value="F:lyase activity"/>
    <property type="evidence" value="ECO:0007669"/>
    <property type="project" value="UniProtKB-KW"/>
</dbReference>
<dbReference type="RefSeq" id="WP_340336203.1">
    <property type="nucleotide sequence ID" value="NZ_JBBKZS010000006.1"/>
</dbReference>
<dbReference type="InterPro" id="IPR005000">
    <property type="entry name" value="Aldolase/citrate-lyase_domain"/>
</dbReference>
<protein>
    <submittedName>
        <fullName evidence="5">CoA ester lyase</fullName>
    </submittedName>
</protein>
<evidence type="ECO:0000256" key="3">
    <source>
        <dbReference type="ARBA" id="ARBA00022842"/>
    </source>
</evidence>
<dbReference type="InterPro" id="IPR040442">
    <property type="entry name" value="Pyrv_kinase-like_dom_sf"/>
</dbReference>
<dbReference type="PIRSF" id="PIRSF015582">
    <property type="entry name" value="Cit_lyase_B"/>
    <property type="match status" value="1"/>
</dbReference>
<evidence type="ECO:0000256" key="1">
    <source>
        <dbReference type="ARBA" id="ARBA00001946"/>
    </source>
</evidence>
<keyword evidence="5" id="KW-0456">Lyase</keyword>
<comment type="caution">
    <text evidence="5">The sequence shown here is derived from an EMBL/GenBank/DDBJ whole genome shotgun (WGS) entry which is preliminary data.</text>
</comment>
<comment type="cofactor">
    <cofactor evidence="1">
        <name>Mg(2+)</name>
        <dbReference type="ChEBI" id="CHEBI:18420"/>
    </cofactor>
</comment>
<dbReference type="Gene3D" id="3.20.20.60">
    <property type="entry name" value="Phosphoenolpyruvate-binding domains"/>
    <property type="match status" value="1"/>
</dbReference>
<dbReference type="PANTHER" id="PTHR32308">
    <property type="entry name" value="LYASE BETA SUBUNIT, PUTATIVE (AFU_ORTHOLOGUE AFUA_4G13030)-RELATED"/>
    <property type="match status" value="1"/>
</dbReference>